<dbReference type="Pfam" id="PF00266">
    <property type="entry name" value="Aminotran_5"/>
    <property type="match status" value="1"/>
</dbReference>
<dbReference type="Proteomes" id="UP000745764">
    <property type="component" value="Unassembled WGS sequence"/>
</dbReference>
<evidence type="ECO:0000259" key="2">
    <source>
        <dbReference type="Pfam" id="PF00266"/>
    </source>
</evidence>
<dbReference type="InterPro" id="IPR015421">
    <property type="entry name" value="PyrdxlP-dep_Trfase_major"/>
</dbReference>
<gene>
    <name evidence="3" type="ORF">AWRI4620_LOCUS8798</name>
</gene>
<dbReference type="AlphaFoldDB" id="A0A9N8PXA0"/>
<evidence type="ECO:0000313" key="4">
    <source>
        <dbReference type="Proteomes" id="UP000745764"/>
    </source>
</evidence>
<dbReference type="OrthoDB" id="5978656at2759"/>
<comment type="caution">
    <text evidence="3">The sequence shown here is derived from an EMBL/GenBank/DDBJ whole genome shotgun (WGS) entry which is preliminary data.</text>
</comment>
<accession>A0A9N8PXA0</accession>
<evidence type="ECO:0000313" key="3">
    <source>
        <dbReference type="EMBL" id="CAD0114543.1"/>
    </source>
</evidence>
<dbReference type="InterPro" id="IPR015424">
    <property type="entry name" value="PyrdxlP-dep_Trfase"/>
</dbReference>
<dbReference type="PANTHER" id="PTHR43092">
    <property type="entry name" value="L-CYSTEINE DESULFHYDRASE"/>
    <property type="match status" value="1"/>
</dbReference>
<dbReference type="SUPFAM" id="SSF53383">
    <property type="entry name" value="PLP-dependent transferases"/>
    <property type="match status" value="1"/>
</dbReference>
<organism evidence="3 4">
    <name type="scientific">Aureobasidium uvarum</name>
    <dbReference type="NCBI Taxonomy" id="2773716"/>
    <lineage>
        <taxon>Eukaryota</taxon>
        <taxon>Fungi</taxon>
        <taxon>Dikarya</taxon>
        <taxon>Ascomycota</taxon>
        <taxon>Pezizomycotina</taxon>
        <taxon>Dothideomycetes</taxon>
        <taxon>Dothideomycetidae</taxon>
        <taxon>Dothideales</taxon>
        <taxon>Saccotheciaceae</taxon>
        <taxon>Aureobasidium</taxon>
    </lineage>
</organism>
<evidence type="ECO:0000256" key="1">
    <source>
        <dbReference type="ARBA" id="ARBA00022898"/>
    </source>
</evidence>
<dbReference type="PANTHER" id="PTHR43092:SF2">
    <property type="entry name" value="HERCYNYLCYSTEINE SULFOXIDE LYASE"/>
    <property type="match status" value="1"/>
</dbReference>
<proteinExistence type="predicted"/>
<sequence length="430" mass="48526">TSKPKMDSHARDTFNSATIKCGKEAAEHFAFEEGYINLNHGSYGTHPIEVRSAHRRYQERAEARPDTFVRYEFRTHLLNEARQAIADYIHAPLDTCVLVPNASIGIDTVLRNLVFDSQDAVICFSTIYPAFMNTLNYLAERDEFSIYKIEHTLPLSDDEICNDFETMLKRISADGKKARLALFDTITSLPAVRMPFERLNQLCRDHGILSCIDGAHCVGQLPLNLSHLDPDFFVSNCHKWLYTPRACAVLYTPLRNQHLIRSTLPTGFDFLTRERASQTNNFVANFAAVATYDDTPYLCIPAALAWRKRIVYGDKTGEDAIISYNKDLARQGGRLVAELLGTGVMDNPALTLGDCAMTNVRLPISGEKCSDTLADLLNRVMNLHHDIAVNVYCYKQALWVRLSAQIYLRMEDFEAAAKALRNVISEHTHV</sequence>
<dbReference type="EMBL" id="CAINUL010000018">
    <property type="protein sequence ID" value="CAD0114543.1"/>
    <property type="molecule type" value="Genomic_DNA"/>
</dbReference>
<feature type="domain" description="Aminotransferase class V" evidence="2">
    <location>
        <begin position="74"/>
        <end position="268"/>
    </location>
</feature>
<dbReference type="InterPro" id="IPR000192">
    <property type="entry name" value="Aminotrans_V_dom"/>
</dbReference>
<dbReference type="Gene3D" id="3.90.1150.10">
    <property type="entry name" value="Aspartate Aminotransferase, domain 1"/>
    <property type="match status" value="1"/>
</dbReference>
<name>A0A9N8PXA0_9PEZI</name>
<reference evidence="3" key="1">
    <citation type="submission" date="2020-06" db="EMBL/GenBank/DDBJ databases">
        <authorList>
            <person name="Onetto C."/>
        </authorList>
    </citation>
    <scope>NUCLEOTIDE SEQUENCE</scope>
</reference>
<dbReference type="Gene3D" id="3.40.640.10">
    <property type="entry name" value="Type I PLP-dependent aspartate aminotransferase-like (Major domain)"/>
    <property type="match status" value="1"/>
</dbReference>
<keyword evidence="1" id="KW-0663">Pyridoxal phosphate</keyword>
<keyword evidence="4" id="KW-1185">Reference proteome</keyword>
<feature type="non-terminal residue" evidence="3">
    <location>
        <position position="430"/>
    </location>
</feature>
<protein>
    <recommendedName>
        <fullName evidence="2">Aminotransferase class V domain-containing protein</fullName>
    </recommendedName>
</protein>
<dbReference type="InterPro" id="IPR015422">
    <property type="entry name" value="PyrdxlP-dep_Trfase_small"/>
</dbReference>